<evidence type="ECO:0000313" key="2">
    <source>
        <dbReference type="Proteomes" id="UP001272137"/>
    </source>
</evidence>
<accession>A0AAW9CYP8</accession>
<organism evidence="1 2">
    <name type="scientific">Burkholderia thailandensis</name>
    <dbReference type="NCBI Taxonomy" id="57975"/>
    <lineage>
        <taxon>Bacteria</taxon>
        <taxon>Pseudomonadati</taxon>
        <taxon>Pseudomonadota</taxon>
        <taxon>Betaproteobacteria</taxon>
        <taxon>Burkholderiales</taxon>
        <taxon>Burkholderiaceae</taxon>
        <taxon>Burkholderia</taxon>
        <taxon>pseudomallei group</taxon>
    </lineage>
</organism>
<comment type="caution">
    <text evidence="1">The sequence shown here is derived from an EMBL/GenBank/DDBJ whole genome shotgun (WGS) entry which is preliminary data.</text>
</comment>
<dbReference type="AlphaFoldDB" id="A0AAW9CYP8"/>
<name>A0AAW9CYP8_BURTH</name>
<gene>
    <name evidence="1" type="ORF">C7S16_3180</name>
</gene>
<sequence>MKRGGRGHKRTAARRFICAFPLRRFAASPLRRFAASPLRRFAAVR</sequence>
<protein>
    <submittedName>
        <fullName evidence="1">Uncharacterized protein</fullName>
    </submittedName>
</protein>
<dbReference type="EMBL" id="QXCT01000002">
    <property type="protein sequence ID" value="MDW9255267.1"/>
    <property type="molecule type" value="Genomic_DNA"/>
</dbReference>
<reference evidence="1" key="1">
    <citation type="submission" date="2018-08" db="EMBL/GenBank/DDBJ databases">
        <title>Identification of Burkholderia cepacia strains that express a Burkholderia pseudomallei-like capsular polysaccharide.</title>
        <authorList>
            <person name="Burtnick M.N."/>
            <person name="Vongsouvath M."/>
            <person name="Newton P."/>
            <person name="Wuthiekanun V."/>
            <person name="Limmathurotsakul D."/>
            <person name="Brett P.J."/>
            <person name="Chantratita N."/>
            <person name="Dance D.A."/>
        </authorList>
    </citation>
    <scope>NUCLEOTIDE SEQUENCE</scope>
    <source>
        <strain evidence="1">SBXCC001</strain>
    </source>
</reference>
<evidence type="ECO:0000313" key="1">
    <source>
        <dbReference type="EMBL" id="MDW9255267.1"/>
    </source>
</evidence>
<dbReference type="Proteomes" id="UP001272137">
    <property type="component" value="Unassembled WGS sequence"/>
</dbReference>
<proteinExistence type="predicted"/>